<sequence length="113" mass="12814">MATLDYWRDDPDAPFAELLAVLETFYHPELNEANGPEALSRLVHRVESEGFTSAHHDVPRFLAELRTALSDPGRLPDGQLCKATYYDEEPDDAAFLERVWRDIYPGRPLPSDG</sequence>
<reference evidence="1 2" key="1">
    <citation type="submission" date="2018-03" db="EMBL/GenBank/DDBJ databases">
        <title>Genomic Encyclopedia of Archaeal and Bacterial Type Strains, Phase II (KMG-II): from individual species to whole genera.</title>
        <authorList>
            <person name="Goeker M."/>
        </authorList>
    </citation>
    <scope>NUCLEOTIDE SEQUENCE [LARGE SCALE GENOMIC DNA]</scope>
    <source>
        <strain evidence="1 2">DSM 45601</strain>
    </source>
</reference>
<proteinExistence type="predicted"/>
<evidence type="ECO:0000313" key="2">
    <source>
        <dbReference type="Proteomes" id="UP000237846"/>
    </source>
</evidence>
<name>A0A2T0Q0E5_9ACTN</name>
<evidence type="ECO:0008006" key="3">
    <source>
        <dbReference type="Google" id="ProtNLM"/>
    </source>
</evidence>
<dbReference type="AlphaFoldDB" id="A0A2T0Q0E5"/>
<dbReference type="Proteomes" id="UP000237846">
    <property type="component" value="Unassembled WGS sequence"/>
</dbReference>
<accession>A0A2T0Q0E5</accession>
<dbReference type="OrthoDB" id="3831317at2"/>
<dbReference type="RefSeq" id="WP_106249197.1">
    <property type="nucleotide sequence ID" value="NZ_PVZC01000006.1"/>
</dbReference>
<keyword evidence="2" id="KW-1185">Reference proteome</keyword>
<dbReference type="EMBL" id="PVZC01000006">
    <property type="protein sequence ID" value="PRX97272.1"/>
    <property type="molecule type" value="Genomic_DNA"/>
</dbReference>
<protein>
    <recommendedName>
        <fullName evidence="3">CdiI immunity protein domain-containing protein</fullName>
    </recommendedName>
</protein>
<evidence type="ECO:0000313" key="1">
    <source>
        <dbReference type="EMBL" id="PRX97272.1"/>
    </source>
</evidence>
<organism evidence="1 2">
    <name type="scientific">Allonocardiopsis opalescens</name>
    <dbReference type="NCBI Taxonomy" id="1144618"/>
    <lineage>
        <taxon>Bacteria</taxon>
        <taxon>Bacillati</taxon>
        <taxon>Actinomycetota</taxon>
        <taxon>Actinomycetes</taxon>
        <taxon>Streptosporangiales</taxon>
        <taxon>Allonocardiopsis</taxon>
    </lineage>
</organism>
<comment type="caution">
    <text evidence="1">The sequence shown here is derived from an EMBL/GenBank/DDBJ whole genome shotgun (WGS) entry which is preliminary data.</text>
</comment>
<gene>
    <name evidence="1" type="ORF">CLV72_106309</name>
</gene>